<sequence length="184" mass="18265">MSKQWRIAAWSIAGALMLVPLAAMRLTDEVRWTVADFAVFAAMLAAAIGGFELFARTGSGAAYRAGTAFAIGGAVLLFWVNGAVGIIGSEDDPANLMFAGVLATGVAGATLARLRAAGMARAMAATAVAQIAVGAIALGGGMGAGDRSWPGDVIGATGVFAALWLAAAWLFAHAARPGTGAAGA</sequence>
<feature type="transmembrane region" description="Helical" evidence="1">
    <location>
        <begin position="7"/>
        <end position="26"/>
    </location>
</feature>
<accession>A0ABW3HE86</accession>
<protein>
    <recommendedName>
        <fullName evidence="4">DUF308 domain-containing protein</fullName>
    </recommendedName>
</protein>
<feature type="transmembrane region" description="Helical" evidence="1">
    <location>
        <begin position="124"/>
        <end position="141"/>
    </location>
</feature>
<proteinExistence type="predicted"/>
<evidence type="ECO:0008006" key="4">
    <source>
        <dbReference type="Google" id="ProtNLM"/>
    </source>
</evidence>
<dbReference type="Proteomes" id="UP001596977">
    <property type="component" value="Unassembled WGS sequence"/>
</dbReference>
<evidence type="ECO:0000313" key="2">
    <source>
        <dbReference type="EMBL" id="MFD0948543.1"/>
    </source>
</evidence>
<keyword evidence="1" id="KW-1133">Transmembrane helix</keyword>
<feature type="transmembrane region" description="Helical" evidence="1">
    <location>
        <begin position="153"/>
        <end position="172"/>
    </location>
</feature>
<feature type="transmembrane region" description="Helical" evidence="1">
    <location>
        <begin position="94"/>
        <end position="112"/>
    </location>
</feature>
<feature type="transmembrane region" description="Helical" evidence="1">
    <location>
        <begin position="32"/>
        <end position="55"/>
    </location>
</feature>
<feature type="transmembrane region" description="Helical" evidence="1">
    <location>
        <begin position="67"/>
        <end position="88"/>
    </location>
</feature>
<name>A0ABW3HE86_9SPHN</name>
<organism evidence="2 3">
    <name type="scientific">Sphingomonas canadensis</name>
    <dbReference type="NCBI Taxonomy" id="1219257"/>
    <lineage>
        <taxon>Bacteria</taxon>
        <taxon>Pseudomonadati</taxon>
        <taxon>Pseudomonadota</taxon>
        <taxon>Alphaproteobacteria</taxon>
        <taxon>Sphingomonadales</taxon>
        <taxon>Sphingomonadaceae</taxon>
        <taxon>Sphingomonas</taxon>
    </lineage>
</organism>
<comment type="caution">
    <text evidence="2">The sequence shown here is derived from an EMBL/GenBank/DDBJ whole genome shotgun (WGS) entry which is preliminary data.</text>
</comment>
<dbReference type="EMBL" id="JBHTJG010000014">
    <property type="protein sequence ID" value="MFD0948543.1"/>
    <property type="molecule type" value="Genomic_DNA"/>
</dbReference>
<evidence type="ECO:0000313" key="3">
    <source>
        <dbReference type="Proteomes" id="UP001596977"/>
    </source>
</evidence>
<keyword evidence="1" id="KW-0472">Membrane</keyword>
<gene>
    <name evidence="2" type="ORF">ACFQ1E_19550</name>
</gene>
<keyword evidence="1" id="KW-0812">Transmembrane</keyword>
<evidence type="ECO:0000256" key="1">
    <source>
        <dbReference type="SAM" id="Phobius"/>
    </source>
</evidence>
<reference evidence="3" key="1">
    <citation type="journal article" date="2019" name="Int. J. Syst. Evol. Microbiol.">
        <title>The Global Catalogue of Microorganisms (GCM) 10K type strain sequencing project: providing services to taxonomists for standard genome sequencing and annotation.</title>
        <authorList>
            <consortium name="The Broad Institute Genomics Platform"/>
            <consortium name="The Broad Institute Genome Sequencing Center for Infectious Disease"/>
            <person name="Wu L."/>
            <person name="Ma J."/>
        </authorList>
    </citation>
    <scope>NUCLEOTIDE SEQUENCE [LARGE SCALE GENOMIC DNA]</scope>
    <source>
        <strain evidence="3">CCUG 62982</strain>
    </source>
</reference>
<keyword evidence="3" id="KW-1185">Reference proteome</keyword>
<dbReference type="RefSeq" id="WP_264946478.1">
    <property type="nucleotide sequence ID" value="NZ_JAPDRA010000014.1"/>
</dbReference>